<dbReference type="Gene3D" id="1.10.10.10">
    <property type="entry name" value="Winged helix-like DNA-binding domain superfamily/Winged helix DNA-binding domain"/>
    <property type="match status" value="1"/>
</dbReference>
<feature type="domain" description="Filamentation induced by cAMP protein Fic-like C-terminal" evidence="2">
    <location>
        <begin position="435"/>
        <end position="483"/>
    </location>
</feature>
<dbReference type="Pfam" id="PF13749">
    <property type="entry name" value="HATPase_c_4"/>
    <property type="match status" value="1"/>
</dbReference>
<dbReference type="Gene3D" id="3.30.565.60">
    <property type="match status" value="1"/>
</dbReference>
<dbReference type="EMBL" id="CP015772">
    <property type="protein sequence ID" value="ANH83171.1"/>
    <property type="molecule type" value="Genomic_DNA"/>
</dbReference>
<gene>
    <name evidence="3" type="ORF">A8C56_21250</name>
</gene>
<protein>
    <recommendedName>
        <fullName evidence="5">Transcriptional regulator</fullName>
    </recommendedName>
</protein>
<feature type="domain" description="Schlafen AlbA-2" evidence="1">
    <location>
        <begin position="17"/>
        <end position="143"/>
    </location>
</feature>
<dbReference type="Gene3D" id="3.30.950.30">
    <property type="entry name" value="Schlafen, AAA domain"/>
    <property type="match status" value="1"/>
</dbReference>
<dbReference type="AlphaFoldDB" id="A0A1A9I921"/>
<dbReference type="Pfam" id="PF21247">
    <property type="entry name" value="Fic-like_C"/>
    <property type="match status" value="1"/>
</dbReference>
<dbReference type="RefSeq" id="WP_067760502.1">
    <property type="nucleotide sequence ID" value="NZ_CP015772.1"/>
</dbReference>
<reference evidence="3 4" key="1">
    <citation type="submission" date="2016-05" db="EMBL/GenBank/DDBJ databases">
        <title>Niabella ginsenosidivorans BS26 whole genome sequencing.</title>
        <authorList>
            <person name="Im W.T."/>
            <person name="Siddiqi M.Z."/>
        </authorList>
    </citation>
    <scope>NUCLEOTIDE SEQUENCE [LARGE SCALE GENOMIC DNA]</scope>
    <source>
        <strain evidence="3 4">BS26</strain>
    </source>
</reference>
<organism evidence="3 4">
    <name type="scientific">Niabella ginsenosidivorans</name>
    <dbReference type="NCBI Taxonomy" id="1176587"/>
    <lineage>
        <taxon>Bacteria</taxon>
        <taxon>Pseudomonadati</taxon>
        <taxon>Bacteroidota</taxon>
        <taxon>Chitinophagia</taxon>
        <taxon>Chitinophagales</taxon>
        <taxon>Chitinophagaceae</taxon>
        <taxon>Niabella</taxon>
    </lineage>
</organism>
<dbReference type="PANTHER" id="PTHR30595:SF6">
    <property type="entry name" value="SCHLAFEN ALBA-2 DOMAIN-CONTAINING PROTEIN"/>
    <property type="match status" value="1"/>
</dbReference>
<evidence type="ECO:0000259" key="2">
    <source>
        <dbReference type="Pfam" id="PF21247"/>
    </source>
</evidence>
<dbReference type="PANTHER" id="PTHR30595">
    <property type="entry name" value="GLPR-RELATED TRANSCRIPTIONAL REPRESSOR"/>
    <property type="match status" value="1"/>
</dbReference>
<dbReference type="InterPro" id="IPR007421">
    <property type="entry name" value="Schlafen_AlbA_2_dom"/>
</dbReference>
<evidence type="ECO:0008006" key="5">
    <source>
        <dbReference type="Google" id="ProtNLM"/>
    </source>
</evidence>
<dbReference type="InterPro" id="IPR038475">
    <property type="entry name" value="RecG_C_sf"/>
</dbReference>
<dbReference type="OrthoDB" id="613884at2"/>
<dbReference type="STRING" id="1176587.A8C56_21250"/>
<dbReference type="InterPro" id="IPR036388">
    <property type="entry name" value="WH-like_DNA-bd_sf"/>
</dbReference>
<dbReference type="Proteomes" id="UP000077667">
    <property type="component" value="Chromosome"/>
</dbReference>
<proteinExistence type="predicted"/>
<dbReference type="InterPro" id="IPR038461">
    <property type="entry name" value="Schlafen_AlbA_2_dom_sf"/>
</dbReference>
<name>A0A1A9I921_9BACT</name>
<dbReference type="InterPro" id="IPR049514">
    <property type="entry name" value="Fic-like_C"/>
</dbReference>
<dbReference type="Pfam" id="PF04326">
    <property type="entry name" value="SLFN_AlbA_2"/>
    <property type="match status" value="1"/>
</dbReference>
<evidence type="ECO:0000313" key="3">
    <source>
        <dbReference type="EMBL" id="ANH83171.1"/>
    </source>
</evidence>
<evidence type="ECO:0000259" key="1">
    <source>
        <dbReference type="Pfam" id="PF04326"/>
    </source>
</evidence>
<evidence type="ECO:0000313" key="4">
    <source>
        <dbReference type="Proteomes" id="UP000077667"/>
    </source>
</evidence>
<sequence>MSLPVNIEQILNGQTVEWERVECKQGWNPEDIVHTIGAFANDINNWGGGYIFIGVAEKDGIPQLPPVGLQARSLDGIQKELLNLSHKIQPYYAPIYQPYMLDGKHILAIWVPGGDNRPYKVPTTLGAKGQHRYYVRRGSSSVMANQQEERLLLEMAKRIPFDDRVNHHSKIEDLHFGLIRSFLEEIKSDLAKEAAHMPLSELAQQMRIAGGLPEALLPLNVGLLFFSDKPDKYFPGAKTDLVIHQDNSGTVFTEKILTGPVQQQLRNVLSFIQTNVIKEKVIKVSARVEVERVYNFPLAAVEEVVANAFYHRSYEQDSPIEINCFPDRIEVLSFPGPLPPVTKAILKKEKRIVARKYRNRRVGDFLKELRLTEGRATGFPTIYNSMQQNGSPEPVFDTDEEYTYFLAVLPIHAAFMASAEELTEKDIQILSYCVKPKKRTAILKKIKLSNHAKNYQRYIVPLIEKGWLAYTLPDTPTSPKQEYVTTEKGKQALKQ</sequence>
<dbReference type="KEGG" id="nia:A8C56_21250"/>
<accession>A0A1A9I921</accession>
<keyword evidence="4" id="KW-1185">Reference proteome</keyword>